<dbReference type="AlphaFoldDB" id="A0A940S4L6"/>
<accession>A0A940S4L6</accession>
<evidence type="ECO:0000313" key="1">
    <source>
        <dbReference type="EMBL" id="MBP0492100.1"/>
    </source>
</evidence>
<name>A0A940S4L6_9PROT</name>
<dbReference type="EMBL" id="JAGIZA010000003">
    <property type="protein sequence ID" value="MBP0492100.1"/>
    <property type="molecule type" value="Genomic_DNA"/>
</dbReference>
<sequence>MFPPATVEHRRKILPDPFEEEADRIGQYGRLQRMFMIAGGYWERENAIARAQRAAAAMEQARRAAAGDFRPEAVADRGAQGPAMLARQPKVEERLVDVLDDPDAPCLERVAVVVVPDGVLDHYVRAGILSGRRLEAMQKMAWIYAHAGIAPGTGRSFGGRAHGEMTDTQARAWADFCHASDHLSQGVRPVVEDVARDRFPGGLNAVEKLRNGAAELADYWRLDPDKKP</sequence>
<dbReference type="RefSeq" id="WP_209371329.1">
    <property type="nucleotide sequence ID" value="NZ_JAGIZA010000003.1"/>
</dbReference>
<keyword evidence="2" id="KW-1185">Reference proteome</keyword>
<comment type="caution">
    <text evidence="1">The sequence shown here is derived from an EMBL/GenBank/DDBJ whole genome shotgun (WGS) entry which is preliminary data.</text>
</comment>
<organism evidence="1 2">
    <name type="scientific">Roseomonas indoligenes</name>
    <dbReference type="NCBI Taxonomy" id="2820811"/>
    <lineage>
        <taxon>Bacteria</taxon>
        <taxon>Pseudomonadati</taxon>
        <taxon>Pseudomonadota</taxon>
        <taxon>Alphaproteobacteria</taxon>
        <taxon>Acetobacterales</taxon>
        <taxon>Roseomonadaceae</taxon>
        <taxon>Roseomonas</taxon>
    </lineage>
</organism>
<protein>
    <submittedName>
        <fullName evidence="1">Uncharacterized protein</fullName>
    </submittedName>
</protein>
<gene>
    <name evidence="1" type="ORF">J5Y10_04840</name>
</gene>
<evidence type="ECO:0000313" key="2">
    <source>
        <dbReference type="Proteomes" id="UP000677537"/>
    </source>
</evidence>
<proteinExistence type="predicted"/>
<dbReference type="Proteomes" id="UP000677537">
    <property type="component" value="Unassembled WGS sequence"/>
</dbReference>
<reference evidence="1" key="1">
    <citation type="submission" date="2021-03" db="EMBL/GenBank/DDBJ databases">
        <authorList>
            <person name="So Y."/>
        </authorList>
    </citation>
    <scope>NUCLEOTIDE SEQUENCE</scope>
    <source>
        <strain evidence="1">SG15</strain>
    </source>
</reference>